<protein>
    <submittedName>
        <fullName evidence="2">Uncharacterized protein</fullName>
    </submittedName>
</protein>
<dbReference type="EMBL" id="VFOW01000001">
    <property type="protein sequence ID" value="TQL74923.1"/>
    <property type="molecule type" value="Genomic_DNA"/>
</dbReference>
<evidence type="ECO:0000313" key="2">
    <source>
        <dbReference type="EMBL" id="TQL74923.1"/>
    </source>
</evidence>
<name>A0A543AQR8_9ACTN</name>
<dbReference type="RefSeq" id="WP_170183101.1">
    <property type="nucleotide sequence ID" value="NZ_JBHTGS010000002.1"/>
</dbReference>
<feature type="chain" id="PRO_5022177286" evidence="1">
    <location>
        <begin position="31"/>
        <end position="329"/>
    </location>
</feature>
<keyword evidence="1" id="KW-0732">Signal</keyword>
<comment type="caution">
    <text evidence="2">The sequence shown here is derived from an EMBL/GenBank/DDBJ whole genome shotgun (WGS) entry which is preliminary data.</text>
</comment>
<feature type="signal peptide" evidence="1">
    <location>
        <begin position="1"/>
        <end position="30"/>
    </location>
</feature>
<keyword evidence="3" id="KW-1185">Reference proteome</keyword>
<gene>
    <name evidence="2" type="ORF">FB566_0413</name>
</gene>
<organism evidence="2 3">
    <name type="scientific">Stackebrandtia endophytica</name>
    <dbReference type="NCBI Taxonomy" id="1496996"/>
    <lineage>
        <taxon>Bacteria</taxon>
        <taxon>Bacillati</taxon>
        <taxon>Actinomycetota</taxon>
        <taxon>Actinomycetes</taxon>
        <taxon>Glycomycetales</taxon>
        <taxon>Glycomycetaceae</taxon>
        <taxon>Stackebrandtia</taxon>
    </lineage>
</organism>
<accession>A0A543AQR8</accession>
<dbReference type="Proteomes" id="UP000317043">
    <property type="component" value="Unassembled WGS sequence"/>
</dbReference>
<proteinExistence type="predicted"/>
<sequence length="329" mass="34325">MVRRGRKAMIAGAVLSVGLFATWLAVPAGAEEVQPDVQATVEDLKLANAEDAAAASHLSFGAEPYQHVSAAAESAAAAASCAIDGKYATALVIAMIWPEVSPGGQAPSPMTLSRYDVQPTLGDPQGRAPGLWFHPGIGMWQLDSAGLGTDFTAMEAMDSQLAADRMAPFIVNKYCSRINAGGSAPDARAHAWTDWVACRGGDCDTVFWHVYNNGVTLVDGVSRYGGGEVRTCEYAGSEYECLYVDAARAEGANWWAAPGGGRSPVAAPFYVFKQGDGSSATEVRYWLAGDSGAATDVVASRDFGTNARGGLVWNTGSGFCDRTTGTGSC</sequence>
<evidence type="ECO:0000313" key="3">
    <source>
        <dbReference type="Proteomes" id="UP000317043"/>
    </source>
</evidence>
<evidence type="ECO:0000256" key="1">
    <source>
        <dbReference type="SAM" id="SignalP"/>
    </source>
</evidence>
<dbReference type="InParanoid" id="A0A543AQR8"/>
<dbReference type="AlphaFoldDB" id="A0A543AQR8"/>
<reference evidence="2 3" key="1">
    <citation type="submission" date="2019-06" db="EMBL/GenBank/DDBJ databases">
        <title>Sequencing the genomes of 1000 actinobacteria strains.</title>
        <authorList>
            <person name="Klenk H.-P."/>
        </authorList>
    </citation>
    <scope>NUCLEOTIDE SEQUENCE [LARGE SCALE GENOMIC DNA]</scope>
    <source>
        <strain evidence="2 3">DSM 45928</strain>
    </source>
</reference>